<dbReference type="RefSeq" id="WP_128511186.1">
    <property type="nucleotide sequence ID" value="NZ_QUAC01000389.1"/>
</dbReference>
<comment type="caution">
    <text evidence="2">The sequence shown here is derived from an EMBL/GenBank/DDBJ whole genome shotgun (WGS) entry which is preliminary data.</text>
</comment>
<dbReference type="EMBL" id="QUAC01000389">
    <property type="protein sequence ID" value="REK85919.1"/>
    <property type="molecule type" value="Genomic_DNA"/>
</dbReference>
<sequence length="97" mass="8999">MSDGGAVGGRVVSVGRLPVWSVGRGVGMPVRVCRGGRTGSVPGGCEPEGPAVLLGLADGLVGVGSGPVRVGAGEGPTGLGGVAGEGRAGGPSGVVAR</sequence>
<evidence type="ECO:0000313" key="2">
    <source>
        <dbReference type="EMBL" id="REK85919.1"/>
    </source>
</evidence>
<keyword evidence="3" id="KW-1185">Reference proteome</keyword>
<evidence type="ECO:0000313" key="3">
    <source>
        <dbReference type="Proteomes" id="UP000262477"/>
    </source>
</evidence>
<feature type="region of interest" description="Disordered" evidence="1">
    <location>
        <begin position="75"/>
        <end position="97"/>
    </location>
</feature>
<protein>
    <submittedName>
        <fullName evidence="2">Uncharacterized protein</fullName>
    </submittedName>
</protein>
<organism evidence="2 3">
    <name type="scientific">Streptomyces inhibens</name>
    <dbReference type="NCBI Taxonomy" id="2293571"/>
    <lineage>
        <taxon>Bacteria</taxon>
        <taxon>Bacillati</taxon>
        <taxon>Actinomycetota</taxon>
        <taxon>Actinomycetes</taxon>
        <taxon>Kitasatosporales</taxon>
        <taxon>Streptomycetaceae</taxon>
        <taxon>Streptomyces</taxon>
    </lineage>
</organism>
<dbReference type="AlphaFoldDB" id="A0A371PU04"/>
<dbReference type="Proteomes" id="UP000262477">
    <property type="component" value="Unassembled WGS sequence"/>
</dbReference>
<reference evidence="2 3" key="1">
    <citation type="submission" date="2018-08" db="EMBL/GenBank/DDBJ databases">
        <title>Streptomyces NEAU-D10 sp. nov., a novel Actinomycete isolated from soil.</title>
        <authorList>
            <person name="Jin L."/>
        </authorList>
    </citation>
    <scope>NUCLEOTIDE SEQUENCE [LARGE SCALE GENOMIC DNA]</scope>
    <source>
        <strain evidence="2 3">NEAU-D10</strain>
    </source>
</reference>
<accession>A0A371PU04</accession>
<proteinExistence type="predicted"/>
<name>A0A371PU04_STRIH</name>
<gene>
    <name evidence="2" type="ORF">DY245_35445</name>
</gene>
<evidence type="ECO:0000256" key="1">
    <source>
        <dbReference type="SAM" id="MobiDB-lite"/>
    </source>
</evidence>